<dbReference type="PANTHER" id="PTHR41252">
    <property type="entry name" value="BLR2505 PROTEIN"/>
    <property type="match status" value="1"/>
</dbReference>
<dbReference type="SUPFAM" id="SSF54427">
    <property type="entry name" value="NTF2-like"/>
    <property type="match status" value="1"/>
</dbReference>
<dbReference type="InterPro" id="IPR032710">
    <property type="entry name" value="NTF2-like_dom_sf"/>
</dbReference>
<accession>A0ABT0Q3L9</accession>
<gene>
    <name evidence="2" type="ORF">M3P21_12865</name>
</gene>
<name>A0ABT0Q3L9_9RHOB</name>
<dbReference type="EMBL" id="JAMFMB010000015">
    <property type="protein sequence ID" value="MCL6284418.1"/>
    <property type="molecule type" value="Genomic_DNA"/>
</dbReference>
<evidence type="ECO:0000313" key="2">
    <source>
        <dbReference type="EMBL" id="MCL6284418.1"/>
    </source>
</evidence>
<dbReference type="Pfam" id="PF12680">
    <property type="entry name" value="SnoaL_2"/>
    <property type="match status" value="1"/>
</dbReference>
<evidence type="ECO:0000259" key="1">
    <source>
        <dbReference type="Pfam" id="PF12680"/>
    </source>
</evidence>
<proteinExistence type="predicted"/>
<dbReference type="Proteomes" id="UP001203880">
    <property type="component" value="Unassembled WGS sequence"/>
</dbReference>
<evidence type="ECO:0000313" key="3">
    <source>
        <dbReference type="Proteomes" id="UP001203880"/>
    </source>
</evidence>
<dbReference type="PANTHER" id="PTHR41252:SF1">
    <property type="entry name" value="BLR2505 PROTEIN"/>
    <property type="match status" value="1"/>
</dbReference>
<dbReference type="InterPro" id="IPR037401">
    <property type="entry name" value="SnoaL-like"/>
</dbReference>
<protein>
    <submittedName>
        <fullName evidence="2">Nuclear transport factor 2 family protein</fullName>
    </submittedName>
</protein>
<keyword evidence="3" id="KW-1185">Reference proteome</keyword>
<dbReference type="Gene3D" id="3.10.450.50">
    <property type="match status" value="1"/>
</dbReference>
<organism evidence="2 3">
    <name type="scientific">Ruegeria spongiae</name>
    <dbReference type="NCBI Taxonomy" id="2942209"/>
    <lineage>
        <taxon>Bacteria</taxon>
        <taxon>Pseudomonadati</taxon>
        <taxon>Pseudomonadota</taxon>
        <taxon>Alphaproteobacteria</taxon>
        <taxon>Rhodobacterales</taxon>
        <taxon>Roseobacteraceae</taxon>
        <taxon>Ruegeria</taxon>
    </lineage>
</organism>
<feature type="domain" description="SnoaL-like" evidence="1">
    <location>
        <begin position="7"/>
        <end position="116"/>
    </location>
</feature>
<sequence length="130" mass="14359">MDTETVIRKAVTAYAASDLETVLGLCTDDIHYCIRSTPDCGPYCADCHGKAAFVDALSKYVEDWTFGAFELIDLIVSGNRAATRQRVEFINRRTGAPLQTQNALFWTVEDGKITEILEFQDTATISAARS</sequence>
<comment type="caution">
    <text evidence="2">The sequence shown here is derived from an EMBL/GenBank/DDBJ whole genome shotgun (WGS) entry which is preliminary data.</text>
</comment>
<dbReference type="RefSeq" id="WP_249710447.1">
    <property type="nucleotide sequence ID" value="NZ_JAMFMB010000015.1"/>
</dbReference>
<reference evidence="2" key="1">
    <citation type="submission" date="2022-05" db="EMBL/GenBank/DDBJ databases">
        <authorList>
            <person name="Park J.-S."/>
        </authorList>
    </citation>
    <scope>NUCLEOTIDE SEQUENCE</scope>
    <source>
        <strain evidence="2">2012CJ41-6</strain>
    </source>
</reference>